<dbReference type="InterPro" id="IPR002711">
    <property type="entry name" value="HNH"/>
</dbReference>
<organism evidence="4 5">
    <name type="scientific">Arthrobacter alpinus</name>
    <dbReference type="NCBI Taxonomy" id="656366"/>
    <lineage>
        <taxon>Bacteria</taxon>
        <taxon>Bacillati</taxon>
        <taxon>Actinomycetota</taxon>
        <taxon>Actinomycetes</taxon>
        <taxon>Micrococcales</taxon>
        <taxon>Micrococcaceae</taxon>
        <taxon>Arthrobacter</taxon>
    </lineage>
</organism>
<dbReference type="GO" id="GO:0003676">
    <property type="term" value="F:nucleic acid binding"/>
    <property type="evidence" value="ECO:0007669"/>
    <property type="project" value="InterPro"/>
</dbReference>
<dbReference type="Pfam" id="PF02720">
    <property type="entry name" value="DUF222"/>
    <property type="match status" value="1"/>
</dbReference>
<dbReference type="GO" id="GO:0004519">
    <property type="term" value="F:endonuclease activity"/>
    <property type="evidence" value="ECO:0007669"/>
    <property type="project" value="UniProtKB-KW"/>
</dbReference>
<protein>
    <submittedName>
        <fullName evidence="4">HNH endonuclease</fullName>
    </submittedName>
</protein>
<feature type="region of interest" description="Disordered" evidence="2">
    <location>
        <begin position="304"/>
        <end position="348"/>
    </location>
</feature>
<name>A0A1H5IIZ0_9MICC</name>
<dbReference type="EMBL" id="FNTV01000001">
    <property type="protein sequence ID" value="SEE40160.1"/>
    <property type="molecule type" value="Genomic_DNA"/>
</dbReference>
<feature type="region of interest" description="Disordered" evidence="2">
    <location>
        <begin position="650"/>
        <end position="671"/>
    </location>
</feature>
<dbReference type="Gene3D" id="1.10.30.50">
    <property type="match status" value="1"/>
</dbReference>
<dbReference type="CDD" id="cd00085">
    <property type="entry name" value="HNHc"/>
    <property type="match status" value="1"/>
</dbReference>
<evidence type="ECO:0000313" key="4">
    <source>
        <dbReference type="EMBL" id="SEE40160.1"/>
    </source>
</evidence>
<feature type="domain" description="HNH nuclease" evidence="3">
    <location>
        <begin position="505"/>
        <end position="557"/>
    </location>
</feature>
<dbReference type="SMART" id="SM00507">
    <property type="entry name" value="HNHc"/>
    <property type="match status" value="1"/>
</dbReference>
<evidence type="ECO:0000259" key="3">
    <source>
        <dbReference type="SMART" id="SM00507"/>
    </source>
</evidence>
<dbReference type="RefSeq" id="WP_074711060.1">
    <property type="nucleotide sequence ID" value="NZ_FNTV01000001.1"/>
</dbReference>
<keyword evidence="4" id="KW-0255">Endonuclease</keyword>
<dbReference type="GO" id="GO:0008270">
    <property type="term" value="F:zinc ion binding"/>
    <property type="evidence" value="ECO:0007669"/>
    <property type="project" value="InterPro"/>
</dbReference>
<gene>
    <name evidence="4" type="ORF">SAMN04489740_1322</name>
</gene>
<comment type="similarity">
    <text evidence="1">Belongs to the Rv1128c/1148c/1588c/1702c/1945/3466 family.</text>
</comment>
<sequence length="700" mass="76618">MGSSTDFPESRGDSSTTASVAELIAALPLPRVEPLEHCLHALRELPPRPAPRATGPASYSQLDGVRSLMDQCLHAVAALHRHQNQCAALLITLVEQLESTTLIEGKLLTLDPWQRTHSLNQVRAELAITLHIPEGAAGRLMGHASTLVRELPESLAAMESGELGWDYAVVIAEESDLLRTTGLDTETVTAFEQALLNKAEGSTLRRFKEKARRLRERSHPETIPARTRRAYTDRRLGVSRSLDGMSWLSLYAPSPAIEAIWDQCTLTATAAQGPHETRTLTQLRADVAAALLLNQTMTQNHIYRPAPTDTVDNTLSTGTSPGNGTSAGAGGAGDGGASSGAGAATGDAWFRPREPEPCHGDPFPDPSRGAFTLEGDLVPAFDDPDYSSPGFREPDITNTPYWHPELDVIHLDPAPGEAPPGTGPDTSHNTPYPPLPQALPVVLIPVFSLLGLTNEPAWMEGAGPISMEVAKRMTESAPSMYRLLVDPISNNPLEAAMDSYRITKSMRTMLRIRDEYCQFPGCNAKASTSEVDHMQAFNAGGKTTPANLEHLCKRHHHMKHFNDDKNRYGHYRSINEPERHNLHLRGWTPRRAEGGRVSWTSPSGRYCPPEPELEQAPAYPKWIKAGMDAKLAQKLAEQPEHHWEQELLHTPEDDGSWGPEGMPEPPPGLFPINAEEEETLIQEAIQHALENPSLGQNNPR</sequence>
<dbReference type="AlphaFoldDB" id="A0A1H5IIZ0"/>
<dbReference type="Pfam" id="PF01844">
    <property type="entry name" value="HNH"/>
    <property type="match status" value="1"/>
</dbReference>
<keyword evidence="4" id="KW-0540">Nuclease</keyword>
<reference evidence="4 5" key="1">
    <citation type="submission" date="2016-10" db="EMBL/GenBank/DDBJ databases">
        <authorList>
            <person name="de Groot N.N."/>
        </authorList>
    </citation>
    <scope>NUCLEOTIDE SEQUENCE [LARGE SCALE GENOMIC DNA]</scope>
    <source>
        <strain evidence="4 5">DSM 22274</strain>
    </source>
</reference>
<evidence type="ECO:0000256" key="2">
    <source>
        <dbReference type="SAM" id="MobiDB-lite"/>
    </source>
</evidence>
<feature type="compositionally biased region" description="Gly residues" evidence="2">
    <location>
        <begin position="325"/>
        <end position="339"/>
    </location>
</feature>
<evidence type="ECO:0000256" key="1">
    <source>
        <dbReference type="ARBA" id="ARBA00023450"/>
    </source>
</evidence>
<dbReference type="InterPro" id="IPR003870">
    <property type="entry name" value="DUF222"/>
</dbReference>
<dbReference type="InterPro" id="IPR003615">
    <property type="entry name" value="HNH_nuc"/>
</dbReference>
<accession>A0A1H5IIZ0</accession>
<evidence type="ECO:0000313" key="5">
    <source>
        <dbReference type="Proteomes" id="UP000182725"/>
    </source>
</evidence>
<dbReference type="Proteomes" id="UP000182725">
    <property type="component" value="Unassembled WGS sequence"/>
</dbReference>
<keyword evidence="4" id="KW-0378">Hydrolase</keyword>
<proteinExistence type="inferred from homology"/>